<dbReference type="Proteomes" id="UP001172386">
    <property type="component" value="Unassembled WGS sequence"/>
</dbReference>
<evidence type="ECO:0000313" key="2">
    <source>
        <dbReference type="Proteomes" id="UP001172386"/>
    </source>
</evidence>
<dbReference type="EC" id="2.1.1.1" evidence="1"/>
<dbReference type="EMBL" id="JAPDRQ010000135">
    <property type="protein sequence ID" value="KAJ9653998.1"/>
    <property type="molecule type" value="Genomic_DNA"/>
</dbReference>
<protein>
    <submittedName>
        <fullName evidence="1">Protein N-terminal and lysine N-methyltransferase efm7</fullName>
        <ecNumber evidence="1">2.1.1.1</ecNumber>
    </submittedName>
</protein>
<evidence type="ECO:0000313" key="1">
    <source>
        <dbReference type="EMBL" id="KAJ9653998.1"/>
    </source>
</evidence>
<comment type="caution">
    <text evidence="1">The sequence shown here is derived from an EMBL/GenBank/DDBJ whole genome shotgun (WGS) entry which is preliminary data.</text>
</comment>
<keyword evidence="1" id="KW-0808">Transferase</keyword>
<accession>A0ACC3A1T3</accession>
<name>A0ACC3A1T3_9EURO</name>
<proteinExistence type="predicted"/>
<reference evidence="1" key="1">
    <citation type="submission" date="2022-10" db="EMBL/GenBank/DDBJ databases">
        <title>Culturing micro-colonial fungi from biological soil crusts in the Mojave desert and describing Neophaeococcomyces mojavensis, and introducing the new genera and species Taxawa tesnikishii.</title>
        <authorList>
            <person name="Kurbessoian T."/>
            <person name="Stajich J.E."/>
        </authorList>
    </citation>
    <scope>NUCLEOTIDE SEQUENCE</scope>
    <source>
        <strain evidence="1">JES_112</strain>
    </source>
</reference>
<organism evidence="1 2">
    <name type="scientific">Neophaeococcomyces mojaviensis</name>
    <dbReference type="NCBI Taxonomy" id="3383035"/>
    <lineage>
        <taxon>Eukaryota</taxon>
        <taxon>Fungi</taxon>
        <taxon>Dikarya</taxon>
        <taxon>Ascomycota</taxon>
        <taxon>Pezizomycotina</taxon>
        <taxon>Eurotiomycetes</taxon>
        <taxon>Chaetothyriomycetidae</taxon>
        <taxon>Chaetothyriales</taxon>
        <taxon>Chaetothyriales incertae sedis</taxon>
        <taxon>Neophaeococcomyces</taxon>
    </lineage>
</organism>
<gene>
    <name evidence="1" type="primary">EFM7</name>
    <name evidence="1" type="ORF">H2198_006917</name>
</gene>
<keyword evidence="1" id="KW-0489">Methyltransferase</keyword>
<keyword evidence="2" id="KW-1185">Reference proteome</keyword>
<sequence length="257" mass="29311">MTLSDEEGSDGNELDLFQEPKDYYAPPKPATFTSYTTKQGVEVKLRLVGHNPLWGHLLWNAGQIVARYLEDNAVDIIKDKTILELGAGAGLPSLICALHNAKRVVVTDYPDADLIENLRYNIDHSISESYRKSITAQGFLWGSNVDALQHQLEHATQGFDLLILADILFNHSEHERLVNTLQQTLRKDSTARALVFFTPYRPWLLQKDLKFFELAENAGFHVAKLFEHVMDKVMFPEDPGDEILRRTVFAYEVRWPS</sequence>